<feature type="binding site" evidence="1">
    <location>
        <position position="162"/>
    </location>
    <ligand>
        <name>S-adenosyl-L-methionine</name>
        <dbReference type="ChEBI" id="CHEBI:59789"/>
    </ligand>
</feature>
<reference evidence="3" key="1">
    <citation type="submission" date="2023-09" db="EMBL/GenBank/DDBJ databases">
        <authorList>
            <person name="Li S."/>
            <person name="Li X."/>
            <person name="Zhang C."/>
            <person name="Zhao Z."/>
        </authorList>
    </citation>
    <scope>NUCLEOTIDE SEQUENCE [LARGE SCALE GENOMIC DNA]</scope>
    <source>
        <strain evidence="3">SQ345</strain>
    </source>
</reference>
<keyword evidence="1" id="KW-0694">RNA-binding</keyword>
<dbReference type="EC" id="2.1.1.266" evidence="1"/>
<organism evidence="2 3">
    <name type="scientific">Thalassotalea nanhaiensis</name>
    <dbReference type="NCBI Taxonomy" id="3065648"/>
    <lineage>
        <taxon>Bacteria</taxon>
        <taxon>Pseudomonadati</taxon>
        <taxon>Pseudomonadota</taxon>
        <taxon>Gammaproteobacteria</taxon>
        <taxon>Alteromonadales</taxon>
        <taxon>Colwelliaceae</taxon>
        <taxon>Thalassotalea</taxon>
    </lineage>
</organism>
<gene>
    <name evidence="1 2" type="primary">rlmJ</name>
    <name evidence="2" type="ORF">RI845_01975</name>
</gene>
<feature type="binding site" evidence="1">
    <location>
        <position position="116"/>
    </location>
    <ligand>
        <name>S-adenosyl-L-methionine</name>
        <dbReference type="ChEBI" id="CHEBI:59789"/>
    </ligand>
</feature>
<evidence type="ECO:0000313" key="2">
    <source>
        <dbReference type="EMBL" id="WNC68934.1"/>
    </source>
</evidence>
<comment type="catalytic activity">
    <reaction evidence="1">
        <text>adenosine(2030) in 23S rRNA + S-adenosyl-L-methionine = N(6)-methyladenosine(2030) in 23S rRNA + S-adenosyl-L-homocysteine + H(+)</text>
        <dbReference type="Rhea" id="RHEA:43736"/>
        <dbReference type="Rhea" id="RHEA-COMP:10668"/>
        <dbReference type="Rhea" id="RHEA-COMP:10669"/>
        <dbReference type="ChEBI" id="CHEBI:15378"/>
        <dbReference type="ChEBI" id="CHEBI:57856"/>
        <dbReference type="ChEBI" id="CHEBI:59789"/>
        <dbReference type="ChEBI" id="CHEBI:74411"/>
        <dbReference type="ChEBI" id="CHEBI:74449"/>
        <dbReference type="EC" id="2.1.1.266"/>
    </reaction>
</comment>
<dbReference type="RefSeq" id="WP_348388088.1">
    <property type="nucleotide sequence ID" value="NZ_CP134146.1"/>
</dbReference>
<proteinExistence type="inferred from homology"/>
<keyword evidence="1" id="KW-0808">Transferase</keyword>
<feature type="active site" description="Proton acceptor" evidence="1">
    <location>
        <position position="162"/>
    </location>
</feature>
<sequence length="278" mass="31929">MLSYRHSFHAGNFADVLKHIVQVEILDYLGQKDKVFDYIDTHSGAGLFNLNSEHATKLGEYLNGIAKLNESDFPELREYFRAIKVHNDSEQLEYYPGSPVIAQHFLRNEDKAWLFELHPTDFELLNENIRQTRRVKVRQSDGFEGLLSVVPPISRRAFVLIDPPYEIKTDYDKVFKVVAKAHKKFPTGTYAIWYPVVDRHRIEKLEKSFANSGIKDIVRFELGLSADTAEHGMTSAGMIVINPPWTLKAKMEKLLPKLVNAVNENGTAFYKCDTWVPE</sequence>
<dbReference type="Proteomes" id="UP001248581">
    <property type="component" value="Chromosome"/>
</dbReference>
<dbReference type="HAMAP" id="MF_00934">
    <property type="entry name" value="23SrRNA_methyltr_J"/>
    <property type="match status" value="1"/>
</dbReference>
<keyword evidence="1" id="KW-0949">S-adenosyl-L-methionine</keyword>
<keyword evidence="1" id="KW-0489">Methyltransferase</keyword>
<feature type="binding site" evidence="1">
    <location>
        <begin position="141"/>
        <end position="142"/>
    </location>
    <ligand>
        <name>S-adenosyl-L-methionine</name>
        <dbReference type="ChEBI" id="CHEBI:59789"/>
    </ligand>
</feature>
<feature type="binding site" evidence="1">
    <location>
        <position position="98"/>
    </location>
    <ligand>
        <name>S-adenosyl-L-methionine</name>
        <dbReference type="ChEBI" id="CHEBI:59789"/>
    </ligand>
</feature>
<dbReference type="PANTHER" id="PTHR37426:SF1">
    <property type="entry name" value="RIBOSOMAL RNA LARGE SUBUNIT METHYLTRANSFERASE J"/>
    <property type="match status" value="1"/>
</dbReference>
<dbReference type="PANTHER" id="PTHR37426">
    <property type="entry name" value="RIBOSOMAL RNA LARGE SUBUNIT METHYLTRANSFERASE J"/>
    <property type="match status" value="1"/>
</dbReference>
<dbReference type="InterPro" id="IPR007473">
    <property type="entry name" value="RlmJ"/>
</dbReference>
<protein>
    <recommendedName>
        <fullName evidence="1">Ribosomal RNA large subunit methyltransferase J</fullName>
        <ecNumber evidence="1">2.1.1.266</ecNumber>
    </recommendedName>
    <alternativeName>
        <fullName evidence="1">23S rRNA (adenine(2030)-N6)-methyltransferase</fullName>
    </alternativeName>
    <alternativeName>
        <fullName evidence="1">23S rRNA m6A2030 methyltransferase</fullName>
    </alternativeName>
</protein>
<dbReference type="SUPFAM" id="SSF53335">
    <property type="entry name" value="S-adenosyl-L-methionine-dependent methyltransferases"/>
    <property type="match status" value="1"/>
</dbReference>
<keyword evidence="1" id="KW-0698">rRNA processing</keyword>
<evidence type="ECO:0000313" key="3">
    <source>
        <dbReference type="Proteomes" id="UP001248581"/>
    </source>
</evidence>
<comment type="similarity">
    <text evidence="1">Belongs to the RlmJ family.</text>
</comment>
<keyword evidence="3" id="KW-1185">Reference proteome</keyword>
<name>A0ABY9TK01_9GAMM</name>
<dbReference type="Pfam" id="PF04378">
    <property type="entry name" value="RsmJ"/>
    <property type="match status" value="1"/>
</dbReference>
<dbReference type="EMBL" id="CP134146">
    <property type="protein sequence ID" value="WNC68934.1"/>
    <property type="molecule type" value="Genomic_DNA"/>
</dbReference>
<dbReference type="InterPro" id="IPR029063">
    <property type="entry name" value="SAM-dependent_MTases_sf"/>
</dbReference>
<dbReference type="Gene3D" id="3.40.50.150">
    <property type="entry name" value="Vaccinia Virus protein VP39"/>
    <property type="match status" value="1"/>
</dbReference>
<feature type="binding site" evidence="1">
    <location>
        <position position="19"/>
    </location>
    <ligand>
        <name>S-adenosyl-L-methionine</name>
        <dbReference type="ChEBI" id="CHEBI:59789"/>
    </ligand>
</feature>
<accession>A0ABY9TK01</accession>
<feature type="binding site" evidence="1">
    <location>
        <position position="42"/>
    </location>
    <ligand>
        <name>S-adenosyl-L-methionine</name>
        <dbReference type="ChEBI" id="CHEBI:59789"/>
    </ligand>
</feature>
<feature type="site" description="Interaction with substrate rRNA" evidence="1">
    <location>
        <position position="4"/>
    </location>
</feature>
<comment type="subunit">
    <text evidence="1">Monomer.</text>
</comment>
<comment type="function">
    <text evidence="1">Specifically methylates the adenine in position 2030 of 23S rRNA.</text>
</comment>
<evidence type="ECO:0000256" key="1">
    <source>
        <dbReference type="HAMAP-Rule" id="MF_00934"/>
    </source>
</evidence>